<keyword evidence="1" id="KW-0472">Membrane</keyword>
<evidence type="ECO:0008006" key="3">
    <source>
        <dbReference type="Google" id="ProtNLM"/>
    </source>
</evidence>
<feature type="transmembrane region" description="Helical" evidence="1">
    <location>
        <begin position="14"/>
        <end position="35"/>
    </location>
</feature>
<organism evidence="2">
    <name type="scientific">uncultured Aureispira sp</name>
    <dbReference type="NCBI Taxonomy" id="1331704"/>
    <lineage>
        <taxon>Bacteria</taxon>
        <taxon>Pseudomonadati</taxon>
        <taxon>Bacteroidota</taxon>
        <taxon>Saprospiria</taxon>
        <taxon>Saprospirales</taxon>
        <taxon>Saprospiraceae</taxon>
        <taxon>Aureispira</taxon>
        <taxon>environmental samples</taxon>
    </lineage>
</organism>
<reference evidence="2" key="1">
    <citation type="submission" date="2020-01" db="EMBL/GenBank/DDBJ databases">
        <authorList>
            <person name="Meier V. D."/>
            <person name="Meier V D."/>
        </authorList>
    </citation>
    <scope>NUCLEOTIDE SEQUENCE</scope>
    <source>
        <strain evidence="2">HLG_WM_MAG_10</strain>
    </source>
</reference>
<feature type="transmembrane region" description="Helical" evidence="1">
    <location>
        <begin position="55"/>
        <end position="76"/>
    </location>
</feature>
<accession>A0A6S6UAK1</accession>
<dbReference type="Pfam" id="PF12725">
    <property type="entry name" value="DUF3810"/>
    <property type="match status" value="1"/>
</dbReference>
<keyword evidence="1" id="KW-1133">Transmembrane helix</keyword>
<gene>
    <name evidence="2" type="ORF">HELGO_WM47420</name>
</gene>
<dbReference type="InterPro" id="IPR024294">
    <property type="entry name" value="DUF3810"/>
</dbReference>
<feature type="transmembrane region" description="Helical" evidence="1">
    <location>
        <begin position="97"/>
        <end position="119"/>
    </location>
</feature>
<name>A0A6S6UAK1_9BACT</name>
<evidence type="ECO:0000256" key="1">
    <source>
        <dbReference type="SAM" id="Phobius"/>
    </source>
</evidence>
<proteinExistence type="predicted"/>
<dbReference type="EMBL" id="CACVAQ010000332">
    <property type="protein sequence ID" value="CAA6823749.1"/>
    <property type="molecule type" value="Genomic_DNA"/>
</dbReference>
<sequence length="368" mass="42801">MNFNFPDKKKRESIWIKLGLGAIVVRILFVFKPTWCEAIYARGIFPWIRSFFDHTLGLLPFAAIYVFDVILVLWLIRISTRFVKRVFIQKEGVRGQGYGKSLLAFFMGLIFWFLFLWGYNYARVPMAEQIGLELPESMKFNPIWNEAMYIKKTCIEARQEIPNLDTNAITAAAYPDDLEEVMRSSLKEVLKEYGYDYRGHVRGRFVQPKGVLLHFNSSGVYFPFTGEGHVDDGLHPVSKPFTIAHELSHGYGFGSEDVCNFLGFLACVRSDNPAIRYSGYLMYWRYVYGSLKEFMTEENYQTERATISRGMYNDMEATYATLDRYPALIPFLQPAIYDVFLKVQGVEDGIESYDRMILLVSSWRKKYQ</sequence>
<dbReference type="AlphaFoldDB" id="A0A6S6UAK1"/>
<protein>
    <recommendedName>
        <fullName evidence="3">DUF3810 domain-containing protein</fullName>
    </recommendedName>
</protein>
<evidence type="ECO:0000313" key="2">
    <source>
        <dbReference type="EMBL" id="CAA6823749.1"/>
    </source>
</evidence>
<keyword evidence="1" id="KW-0812">Transmembrane</keyword>